<dbReference type="STRING" id="452.Lspi_0428"/>
<gene>
    <name evidence="2" type="ORF">Lspi_0428</name>
</gene>
<dbReference type="OrthoDB" id="5652060at2"/>
<comment type="caution">
    <text evidence="2">The sequence shown here is derived from an EMBL/GenBank/DDBJ whole genome shotgun (WGS) entry which is preliminary data.</text>
</comment>
<evidence type="ECO:0000256" key="1">
    <source>
        <dbReference type="SAM" id="Phobius"/>
    </source>
</evidence>
<evidence type="ECO:0008006" key="4">
    <source>
        <dbReference type="Google" id="ProtNLM"/>
    </source>
</evidence>
<proteinExistence type="predicted"/>
<accession>A0A0W0Z9B1</accession>
<keyword evidence="3" id="KW-1185">Reference proteome</keyword>
<protein>
    <recommendedName>
        <fullName evidence="4">Tfp pilus assembly protein PilX</fullName>
    </recommendedName>
</protein>
<organism evidence="2 3">
    <name type="scientific">Legionella spiritensis</name>
    <dbReference type="NCBI Taxonomy" id="452"/>
    <lineage>
        <taxon>Bacteria</taxon>
        <taxon>Pseudomonadati</taxon>
        <taxon>Pseudomonadota</taxon>
        <taxon>Gammaproteobacteria</taxon>
        <taxon>Legionellales</taxon>
        <taxon>Legionellaceae</taxon>
        <taxon>Legionella</taxon>
    </lineage>
</organism>
<keyword evidence="1" id="KW-1133">Transmembrane helix</keyword>
<dbReference type="EMBL" id="LNYX01000005">
    <property type="protein sequence ID" value="KTD65716.1"/>
    <property type="molecule type" value="Genomic_DNA"/>
</dbReference>
<feature type="transmembrane region" description="Helical" evidence="1">
    <location>
        <begin position="6"/>
        <end position="35"/>
    </location>
</feature>
<keyword evidence="1" id="KW-0472">Membrane</keyword>
<sequence>MIARQQGLILFSTIMMVCLLTVLVLSHMQMALLYLKSYTHRNRQYHLFHALEQEAIKLINMGVGEWRSDCIADMDNPNAVLRRFETHNNCRYLVDKEQYAFFIEDLGLFPCMQRVIGTKRYSTHQWRVTVAAGGDTVSFIQLRFARLADYIPCDSRQPVFIPSGLLSWRYLLQASQGVFVDAV</sequence>
<dbReference type="RefSeq" id="WP_058482369.1">
    <property type="nucleotide sequence ID" value="NZ_CAAAII010000003.1"/>
</dbReference>
<evidence type="ECO:0000313" key="2">
    <source>
        <dbReference type="EMBL" id="KTD65716.1"/>
    </source>
</evidence>
<reference evidence="2 3" key="1">
    <citation type="submission" date="2015-11" db="EMBL/GenBank/DDBJ databases">
        <title>Genomic analysis of 38 Legionella species identifies large and diverse effector repertoires.</title>
        <authorList>
            <person name="Burstein D."/>
            <person name="Amaro F."/>
            <person name="Zusman T."/>
            <person name="Lifshitz Z."/>
            <person name="Cohen O."/>
            <person name="Gilbert J.A."/>
            <person name="Pupko T."/>
            <person name="Shuman H.A."/>
            <person name="Segal G."/>
        </authorList>
    </citation>
    <scope>NUCLEOTIDE SEQUENCE [LARGE SCALE GENOMIC DNA]</scope>
    <source>
        <strain evidence="2 3">Mt.St.Helens-9</strain>
    </source>
</reference>
<name>A0A0W0Z9B1_LEGSP</name>
<dbReference type="Proteomes" id="UP000054877">
    <property type="component" value="Unassembled WGS sequence"/>
</dbReference>
<dbReference type="PATRIC" id="fig|452.5.peg.466"/>
<keyword evidence="1" id="KW-0812">Transmembrane</keyword>
<dbReference type="AlphaFoldDB" id="A0A0W0Z9B1"/>
<evidence type="ECO:0000313" key="3">
    <source>
        <dbReference type="Proteomes" id="UP000054877"/>
    </source>
</evidence>